<feature type="compositionally biased region" description="Basic and acidic residues" evidence="1">
    <location>
        <begin position="1"/>
        <end position="14"/>
    </location>
</feature>
<feature type="region of interest" description="Disordered" evidence="1">
    <location>
        <begin position="1"/>
        <end position="28"/>
    </location>
</feature>
<dbReference type="AlphaFoldDB" id="A0AAU9XLX5"/>
<organism evidence="2 3">
    <name type="scientific">Pocillopora meandrina</name>
    <dbReference type="NCBI Taxonomy" id="46732"/>
    <lineage>
        <taxon>Eukaryota</taxon>
        <taxon>Metazoa</taxon>
        <taxon>Cnidaria</taxon>
        <taxon>Anthozoa</taxon>
        <taxon>Hexacorallia</taxon>
        <taxon>Scleractinia</taxon>
        <taxon>Astrocoeniina</taxon>
        <taxon>Pocilloporidae</taxon>
        <taxon>Pocillopora</taxon>
    </lineage>
</organism>
<sequence>KTRVTESSDSDIKKLMASAVPESTKKSPKHAINVFEGEESHETVNHVETLFTQKPLRKVRGRKTIQSQLCESQFIPSFS</sequence>
<accession>A0AAU9XLX5</accession>
<name>A0AAU9XLX5_9CNID</name>
<comment type="caution">
    <text evidence="2">The sequence shown here is derived from an EMBL/GenBank/DDBJ whole genome shotgun (WGS) entry which is preliminary data.</text>
</comment>
<feature type="non-terminal residue" evidence="2">
    <location>
        <position position="1"/>
    </location>
</feature>
<proteinExistence type="predicted"/>
<evidence type="ECO:0000256" key="1">
    <source>
        <dbReference type="SAM" id="MobiDB-lite"/>
    </source>
</evidence>
<reference evidence="2 3" key="1">
    <citation type="submission" date="2022-05" db="EMBL/GenBank/DDBJ databases">
        <authorList>
            <consortium name="Genoscope - CEA"/>
            <person name="William W."/>
        </authorList>
    </citation>
    <scope>NUCLEOTIDE SEQUENCE [LARGE SCALE GENOMIC DNA]</scope>
</reference>
<gene>
    <name evidence="2" type="ORF">PMEA_00024793</name>
</gene>
<protein>
    <submittedName>
        <fullName evidence="2">Uncharacterized protein</fullName>
    </submittedName>
</protein>
<dbReference type="Proteomes" id="UP001159428">
    <property type="component" value="Unassembled WGS sequence"/>
</dbReference>
<evidence type="ECO:0000313" key="3">
    <source>
        <dbReference type="Proteomes" id="UP001159428"/>
    </source>
</evidence>
<dbReference type="EMBL" id="CALNXJ010000047">
    <property type="protein sequence ID" value="CAH3150412.1"/>
    <property type="molecule type" value="Genomic_DNA"/>
</dbReference>
<keyword evidence="3" id="KW-1185">Reference proteome</keyword>
<evidence type="ECO:0000313" key="2">
    <source>
        <dbReference type="EMBL" id="CAH3150412.1"/>
    </source>
</evidence>